<evidence type="ECO:0000256" key="1">
    <source>
        <dbReference type="SAM" id="MobiDB-lite"/>
    </source>
</evidence>
<feature type="compositionally biased region" description="Gly residues" evidence="1">
    <location>
        <begin position="36"/>
        <end position="55"/>
    </location>
</feature>
<dbReference type="Proteomes" id="UP000030752">
    <property type="component" value="Unassembled WGS sequence"/>
</dbReference>
<protein>
    <recommendedName>
        <fullName evidence="3">Asl1-like glycosyl hydrolase catalytic domain-containing protein</fullName>
    </recommendedName>
</protein>
<gene>
    <name evidence="4" type="ORF">HMPREF1541_05390</name>
</gene>
<proteinExistence type="predicted"/>
<dbReference type="InterPro" id="IPR053183">
    <property type="entry name" value="ASL1"/>
</dbReference>
<feature type="region of interest" description="Disordered" evidence="1">
    <location>
        <begin position="19"/>
        <end position="63"/>
    </location>
</feature>
<feature type="compositionally biased region" description="Gly residues" evidence="1">
    <location>
        <begin position="124"/>
        <end position="133"/>
    </location>
</feature>
<keyword evidence="5" id="KW-1185">Reference proteome</keyword>
<dbReference type="EMBL" id="KB822721">
    <property type="protein sequence ID" value="ETN39167.1"/>
    <property type="molecule type" value="Genomic_DNA"/>
</dbReference>
<accession>W2RRS6</accession>
<dbReference type="PANTHER" id="PTHR34154:SF10">
    <property type="entry name" value="ASL1-LIKE GLYCOSYL HYDROLASE CATALYTIC DOMAIN-CONTAINING PROTEIN"/>
    <property type="match status" value="1"/>
</dbReference>
<dbReference type="AlphaFoldDB" id="W2RRS6"/>
<keyword evidence="2" id="KW-0732">Signal</keyword>
<feature type="chain" id="PRO_5004825063" description="Asl1-like glycosyl hydrolase catalytic domain-containing protein" evidence="2">
    <location>
        <begin position="18"/>
        <end position="519"/>
    </location>
</feature>
<dbReference type="GO" id="GO:0071966">
    <property type="term" value="P:fungal-type cell wall polysaccharide metabolic process"/>
    <property type="evidence" value="ECO:0007669"/>
    <property type="project" value="TreeGrafter"/>
</dbReference>
<dbReference type="Pfam" id="PF11790">
    <property type="entry name" value="Glyco_hydro_cc"/>
    <property type="match status" value="1"/>
</dbReference>
<dbReference type="PANTHER" id="PTHR34154">
    <property type="entry name" value="ALKALI-SENSITIVE LINKAGE PROTEIN 1"/>
    <property type="match status" value="1"/>
</dbReference>
<dbReference type="InParanoid" id="W2RRS6"/>
<dbReference type="InterPro" id="IPR024655">
    <property type="entry name" value="Asl1_glyco_hydro_catalytic"/>
</dbReference>
<dbReference type="InterPro" id="IPR017853">
    <property type="entry name" value="GH"/>
</dbReference>
<feature type="region of interest" description="Disordered" evidence="1">
    <location>
        <begin position="173"/>
        <end position="210"/>
    </location>
</feature>
<feature type="compositionally biased region" description="Gly residues" evidence="1">
    <location>
        <begin position="273"/>
        <end position="293"/>
    </location>
</feature>
<reference evidence="4 5" key="1">
    <citation type="submission" date="2013-03" db="EMBL/GenBank/DDBJ databases">
        <title>The Genome Sequence of Phialophora europaea CBS 101466.</title>
        <authorList>
            <consortium name="The Broad Institute Genomics Platform"/>
            <person name="Cuomo C."/>
            <person name="de Hoog S."/>
            <person name="Gorbushina A."/>
            <person name="Walker B."/>
            <person name="Young S.K."/>
            <person name="Zeng Q."/>
            <person name="Gargeya S."/>
            <person name="Fitzgerald M."/>
            <person name="Haas B."/>
            <person name="Abouelleil A."/>
            <person name="Allen A.W."/>
            <person name="Alvarado L."/>
            <person name="Arachchi H.M."/>
            <person name="Berlin A.M."/>
            <person name="Chapman S.B."/>
            <person name="Gainer-Dewar J."/>
            <person name="Goldberg J."/>
            <person name="Griggs A."/>
            <person name="Gujja S."/>
            <person name="Hansen M."/>
            <person name="Howarth C."/>
            <person name="Imamovic A."/>
            <person name="Ireland A."/>
            <person name="Larimer J."/>
            <person name="McCowan C."/>
            <person name="Murphy C."/>
            <person name="Pearson M."/>
            <person name="Poon T.W."/>
            <person name="Priest M."/>
            <person name="Roberts A."/>
            <person name="Saif S."/>
            <person name="Shea T."/>
            <person name="Sisk P."/>
            <person name="Sykes S."/>
            <person name="Wortman J."/>
            <person name="Nusbaum C."/>
            <person name="Birren B."/>
        </authorList>
    </citation>
    <scope>NUCLEOTIDE SEQUENCE [LARGE SCALE GENOMIC DNA]</scope>
    <source>
        <strain evidence="4 5">CBS 101466</strain>
    </source>
</reference>
<dbReference type="GO" id="GO:0009277">
    <property type="term" value="C:fungal-type cell wall"/>
    <property type="evidence" value="ECO:0007669"/>
    <property type="project" value="TreeGrafter"/>
</dbReference>
<feature type="compositionally biased region" description="Basic residues" evidence="1">
    <location>
        <begin position="19"/>
        <end position="29"/>
    </location>
</feature>
<evidence type="ECO:0000313" key="4">
    <source>
        <dbReference type="EMBL" id="ETN39167.1"/>
    </source>
</evidence>
<evidence type="ECO:0000256" key="2">
    <source>
        <dbReference type="SAM" id="SignalP"/>
    </source>
</evidence>
<evidence type="ECO:0000313" key="5">
    <source>
        <dbReference type="Proteomes" id="UP000030752"/>
    </source>
</evidence>
<feature type="region of interest" description="Disordered" evidence="1">
    <location>
        <begin position="77"/>
        <end position="146"/>
    </location>
</feature>
<dbReference type="HOGENOM" id="CLU_040908_4_1_1"/>
<feature type="domain" description="Asl1-like glycosyl hydrolase catalytic" evidence="3">
    <location>
        <begin position="298"/>
        <end position="515"/>
    </location>
</feature>
<dbReference type="eggNOG" id="ENOG502RXK9">
    <property type="taxonomic scope" value="Eukaryota"/>
</dbReference>
<dbReference type="SUPFAM" id="SSF51445">
    <property type="entry name" value="(Trans)glycosidases"/>
    <property type="match status" value="1"/>
</dbReference>
<sequence>MVSKSLALLALSSLAIAKPHGHQHQHVPKHIPQGTGPRGPRGTGRPGFFPGGNGTWGDAPFASGSGAGSVPVVTQTVVPVPGEGAPGMPTGAPQVPGGGEGAAPPKPEIPGGDEGAASPPAAGAPGGGQGGISGPPDVNNNIPATDVAGGAGGNACVPQTTTTTTIQYVTVTADAGSPPQGGAPPAGGALPSGGEGDLTNTKDASAGEFFGVPTGGFGGGYGGGHGGQGGDFGGAAQSTTFATLPAGGNAAPTPAGGYGGAPSGTGSPAIPTGGSGSGSGSGSGNSTGGGASGGKAGLSYNSAGLLSAFDGAGMSWAYNWAAKPDGTLPSGVEYVPMCWGANDIDTCAQAAAGAKHVLGFNEPDLGEQADMTPEAAAQGHIKALNPLGAAGAQVGSPSITNGGAPHGIDWLNKWFSACGGQCTVDFVTFHWYDSASNIGYFKQHVQDVIDTAKQNGVSKVWLTEFGVTSGDAASFITEAKAFLDSTPEVERYAYFMAAEGNLIQGGGLSAAGKAYAGSS</sequence>
<dbReference type="RefSeq" id="XP_008717952.1">
    <property type="nucleotide sequence ID" value="XM_008719730.1"/>
</dbReference>
<dbReference type="GeneID" id="19972729"/>
<organism evidence="4 5">
    <name type="scientific">Cyphellophora europaea (strain CBS 101466)</name>
    <name type="common">Phialophora europaea</name>
    <dbReference type="NCBI Taxonomy" id="1220924"/>
    <lineage>
        <taxon>Eukaryota</taxon>
        <taxon>Fungi</taxon>
        <taxon>Dikarya</taxon>
        <taxon>Ascomycota</taxon>
        <taxon>Pezizomycotina</taxon>
        <taxon>Eurotiomycetes</taxon>
        <taxon>Chaetothyriomycetidae</taxon>
        <taxon>Chaetothyriales</taxon>
        <taxon>Cyphellophoraceae</taxon>
        <taxon>Cyphellophora</taxon>
    </lineage>
</organism>
<feature type="signal peptide" evidence="2">
    <location>
        <begin position="1"/>
        <end position="17"/>
    </location>
</feature>
<evidence type="ECO:0000259" key="3">
    <source>
        <dbReference type="Pfam" id="PF11790"/>
    </source>
</evidence>
<feature type="region of interest" description="Disordered" evidence="1">
    <location>
        <begin position="253"/>
        <end position="293"/>
    </location>
</feature>
<dbReference type="OrthoDB" id="43654at2759"/>
<dbReference type="Gene3D" id="3.20.20.80">
    <property type="entry name" value="Glycosidases"/>
    <property type="match status" value="1"/>
</dbReference>
<dbReference type="VEuPathDB" id="FungiDB:HMPREF1541_05390"/>
<dbReference type="STRING" id="1220924.W2RRS6"/>
<name>W2RRS6_CYPE1</name>